<dbReference type="AlphaFoldDB" id="A0A1N6Q4F4"/>
<dbReference type="EMBL" id="FTMN01000002">
    <property type="protein sequence ID" value="SIQ11471.1"/>
    <property type="molecule type" value="Genomic_DNA"/>
</dbReference>
<evidence type="ECO:0000313" key="1">
    <source>
        <dbReference type="EMBL" id="SIQ11471.1"/>
    </source>
</evidence>
<reference evidence="1 2" key="1">
    <citation type="submission" date="2017-01" db="EMBL/GenBank/DDBJ databases">
        <authorList>
            <person name="Mah S.A."/>
            <person name="Swanson W.J."/>
            <person name="Moy G.W."/>
            <person name="Vacquier V.D."/>
        </authorList>
    </citation>
    <scope>NUCLEOTIDE SEQUENCE [LARGE SCALE GENOMIC DNA]</scope>
    <source>
        <strain evidence="1 2">DSM 7027</strain>
    </source>
</reference>
<evidence type="ECO:0000313" key="2">
    <source>
        <dbReference type="Proteomes" id="UP000186895"/>
    </source>
</evidence>
<name>A0A1N6Q4F4_9GAMM</name>
<dbReference type="STRING" id="49186.SAMN05421647_102250"/>
<dbReference type="RefSeq" id="WP_076461644.1">
    <property type="nucleotide sequence ID" value="NZ_FTMN01000002.1"/>
</dbReference>
<keyword evidence="2" id="KW-1185">Reference proteome</keyword>
<proteinExistence type="predicted"/>
<dbReference type="Proteomes" id="UP000186895">
    <property type="component" value="Unassembled WGS sequence"/>
</dbReference>
<sequence length="99" mass="11535">MEPQLEERHKGGRKARQAAMLCQSEEFRLWLDRRARAKYNLVMDDGTHTEQDARDFILQACAVESRAELDHNDQASAMFAKILQAYSRYRYRQKQATGG</sequence>
<organism evidence="1 2">
    <name type="scientific">Marinobacterium stanieri</name>
    <dbReference type="NCBI Taxonomy" id="49186"/>
    <lineage>
        <taxon>Bacteria</taxon>
        <taxon>Pseudomonadati</taxon>
        <taxon>Pseudomonadota</taxon>
        <taxon>Gammaproteobacteria</taxon>
        <taxon>Oceanospirillales</taxon>
        <taxon>Oceanospirillaceae</taxon>
        <taxon>Marinobacterium</taxon>
    </lineage>
</organism>
<accession>A0A1N6Q4F4</accession>
<protein>
    <submittedName>
        <fullName evidence="1">Uncharacterized protein</fullName>
    </submittedName>
</protein>
<gene>
    <name evidence="1" type="ORF">SAMN05421647_102250</name>
</gene>